<accession>A0AAD3S9H5</accession>
<comment type="caution">
    <text evidence="2">The sequence shown here is derived from an EMBL/GenBank/DDBJ whole genome shotgun (WGS) entry which is preliminary data.</text>
</comment>
<gene>
    <name evidence="2" type="ORF">Nepgr_008675</name>
</gene>
<protein>
    <submittedName>
        <fullName evidence="2">Uncharacterized protein</fullName>
    </submittedName>
</protein>
<dbReference type="EMBL" id="BSYO01000006">
    <property type="protein sequence ID" value="GMH06835.1"/>
    <property type="molecule type" value="Genomic_DNA"/>
</dbReference>
<feature type="region of interest" description="Disordered" evidence="1">
    <location>
        <begin position="76"/>
        <end position="117"/>
    </location>
</feature>
<organism evidence="2 3">
    <name type="scientific">Nepenthes gracilis</name>
    <name type="common">Slender pitcher plant</name>
    <dbReference type="NCBI Taxonomy" id="150966"/>
    <lineage>
        <taxon>Eukaryota</taxon>
        <taxon>Viridiplantae</taxon>
        <taxon>Streptophyta</taxon>
        <taxon>Embryophyta</taxon>
        <taxon>Tracheophyta</taxon>
        <taxon>Spermatophyta</taxon>
        <taxon>Magnoliopsida</taxon>
        <taxon>eudicotyledons</taxon>
        <taxon>Gunneridae</taxon>
        <taxon>Pentapetalae</taxon>
        <taxon>Caryophyllales</taxon>
        <taxon>Nepenthaceae</taxon>
        <taxon>Nepenthes</taxon>
    </lineage>
</organism>
<reference evidence="2" key="1">
    <citation type="submission" date="2023-05" db="EMBL/GenBank/DDBJ databases">
        <title>Nepenthes gracilis genome sequencing.</title>
        <authorList>
            <person name="Fukushima K."/>
        </authorList>
    </citation>
    <scope>NUCLEOTIDE SEQUENCE</scope>
    <source>
        <strain evidence="2">SING2019-196</strain>
    </source>
</reference>
<dbReference type="AlphaFoldDB" id="A0AAD3S9H5"/>
<evidence type="ECO:0000256" key="1">
    <source>
        <dbReference type="SAM" id="MobiDB-lite"/>
    </source>
</evidence>
<proteinExistence type="predicted"/>
<name>A0AAD3S9H5_NEPGR</name>
<evidence type="ECO:0000313" key="3">
    <source>
        <dbReference type="Proteomes" id="UP001279734"/>
    </source>
</evidence>
<evidence type="ECO:0000313" key="2">
    <source>
        <dbReference type="EMBL" id="GMH06835.1"/>
    </source>
</evidence>
<dbReference type="Proteomes" id="UP001279734">
    <property type="component" value="Unassembled WGS sequence"/>
</dbReference>
<keyword evidence="3" id="KW-1185">Reference proteome</keyword>
<sequence>MPFSIQLSLRPNSPSRCWPRFLQILALLKVKIAPPFVGSMTGSVSFLASSPSLSVATRSLLLGFCSSMSISLNGRAPTSIEPVPHDSSSISGDDKGACSSLGPNGSDARISSPPWAG</sequence>